<dbReference type="Pfam" id="PF13432">
    <property type="entry name" value="TPR_16"/>
    <property type="match status" value="3"/>
</dbReference>
<dbReference type="PANTHER" id="PTHR45586">
    <property type="entry name" value="TPR REPEAT-CONTAINING PROTEIN PA4667"/>
    <property type="match status" value="1"/>
</dbReference>
<evidence type="ECO:0000259" key="4">
    <source>
        <dbReference type="Pfam" id="PF09976"/>
    </source>
</evidence>
<dbReference type="EMBL" id="SGXA01000004">
    <property type="protein sequence ID" value="RZS66926.1"/>
    <property type="molecule type" value="Genomic_DNA"/>
</dbReference>
<dbReference type="RefSeq" id="WP_130543819.1">
    <property type="nucleotide sequence ID" value="NZ_CP042431.1"/>
</dbReference>
<keyword evidence="6" id="KW-1185">Reference proteome</keyword>
<evidence type="ECO:0000313" key="6">
    <source>
        <dbReference type="Proteomes" id="UP000293874"/>
    </source>
</evidence>
<dbReference type="Proteomes" id="UP000293874">
    <property type="component" value="Unassembled WGS sequence"/>
</dbReference>
<gene>
    <name evidence="5" type="ORF">EV199_5310</name>
</gene>
<dbReference type="InterPro" id="IPR011990">
    <property type="entry name" value="TPR-like_helical_dom_sf"/>
</dbReference>
<feature type="domain" description="Ancillary SecYEG translocon subunit/Cell division coordinator CpoB TPR" evidence="4">
    <location>
        <begin position="855"/>
        <end position="995"/>
    </location>
</feature>
<organism evidence="5 6">
    <name type="scientific">Pseudobacter ginsenosidimutans</name>
    <dbReference type="NCBI Taxonomy" id="661488"/>
    <lineage>
        <taxon>Bacteria</taxon>
        <taxon>Pseudomonadati</taxon>
        <taxon>Bacteroidota</taxon>
        <taxon>Chitinophagia</taxon>
        <taxon>Chitinophagales</taxon>
        <taxon>Chitinophagaceae</taxon>
        <taxon>Pseudobacter</taxon>
    </lineage>
</organism>
<dbReference type="PROSITE" id="PS50005">
    <property type="entry name" value="TPR"/>
    <property type="match status" value="2"/>
</dbReference>
<dbReference type="InterPro" id="IPR018704">
    <property type="entry name" value="SecYEG/CpoB_TPR"/>
</dbReference>
<proteinExistence type="predicted"/>
<dbReference type="InterPro" id="IPR019734">
    <property type="entry name" value="TPR_rpt"/>
</dbReference>
<reference evidence="5 6" key="1">
    <citation type="submission" date="2019-02" db="EMBL/GenBank/DDBJ databases">
        <title>Genomic Encyclopedia of Type Strains, Phase IV (KMG-IV): sequencing the most valuable type-strain genomes for metagenomic binning, comparative biology and taxonomic classification.</title>
        <authorList>
            <person name="Goeker M."/>
        </authorList>
    </citation>
    <scope>NUCLEOTIDE SEQUENCE [LARGE SCALE GENOMIC DNA]</scope>
    <source>
        <strain evidence="5 6">DSM 18116</strain>
    </source>
</reference>
<dbReference type="SUPFAM" id="SSF48452">
    <property type="entry name" value="TPR-like"/>
    <property type="match status" value="5"/>
</dbReference>
<sequence length="1008" mass="115669">MKKITAFCVLALSIQGSIAQQTRFINDPQGTFKQAKEFFQREQYSLAYPILKDLQLQLRDHDRTDQAITAQEIKYYTTVCALKQNERGAVEKARDFIDLEDNNSRVQMMSFHLAEYYFRQGDYAKALEQYEATNIENLSNREIADLKFHQGYAYFNAKQFDKAKPLFDAIRQMKDDPNYIDANYYYGFLAFNDKEYRKALDAFGIVEDHPQYGQVVPYYIANIYYALGQKDKALEYAENKLKRGNLYYDLEMRQIVGHAYFEKKEYAKALPYLETYVTKSDKVRREDVYELSYCYYQANNLNKAIDGFKQISGNQDSLAQNAMYLLGDAYLKTGQKANARNAFFICATNSSNAKQKEISTFNYAKLSFELGYQDVALTELQKFLAAYPQSEYNAEARELLINVLANTNNYKDALALLEGVKNPSPNARRLYPKILYGRATELINDGMLVTANELLTRAEALPENSSVLPYVQFWKGEIAYRLNKTDDAIQYYFNYLKSGAVEGEASPLNAKYNLGYAYLRKENYKQAQGFFEQVVSTPRLNSSPLEQDAYVRTADCYYMSRDYKKAQDMYNKVLDYSWPQSDYATFQKAMIAGVNSGKEKINLLSGISRKYPASSLVSDANMEIATTYLAGEQFREAIPYLKNVVSDPNSSLKPKAYLKLGIAYYNLDNNTEALNQYTAVIKQFPNSVESDAALENARTIYVEQGKTNEYVNFARSMGKEVSGSQEEELAYQAAEVQFNNGNFSAAAKAFEDYVTRFPEGKHSLEALYYKSEIYFNQKDWAKAVAGYEILADRVPHKYGEKSLLNAARLNFFDLKNYEKAEKYFTRLKDFATSQENKLEAMRGLLRSQYQLKKWSDAVENARDLLSQKGIGTDDKTMANMAIAKSFQNNNQCDQAITQFRTVVSLSKSAYGAEARYEIASCMFSEGRMKDAEKAAFEVINKSGSYENWVTKAYILLGDIYFNQQDYFNAKATFQSVVENARIEELRKEAQRKLDETIIEEKKNSKINN</sequence>
<dbReference type="Pfam" id="PF09976">
    <property type="entry name" value="TPR_21"/>
    <property type="match status" value="1"/>
</dbReference>
<evidence type="ECO:0000256" key="2">
    <source>
        <dbReference type="ARBA" id="ARBA00022803"/>
    </source>
</evidence>
<dbReference type="OrthoDB" id="9814448at2"/>
<keyword evidence="1" id="KW-0677">Repeat</keyword>
<dbReference type="PANTHER" id="PTHR45586:SF1">
    <property type="entry name" value="LIPOPOLYSACCHARIDE ASSEMBLY PROTEIN B"/>
    <property type="match status" value="1"/>
</dbReference>
<evidence type="ECO:0000256" key="1">
    <source>
        <dbReference type="ARBA" id="ARBA00022737"/>
    </source>
</evidence>
<dbReference type="InterPro" id="IPR051012">
    <property type="entry name" value="CellSynth/LPSAsmb/PSIAsmb"/>
</dbReference>
<name>A0A4Q7MFH7_9BACT</name>
<dbReference type="Pfam" id="PF13181">
    <property type="entry name" value="TPR_8"/>
    <property type="match status" value="1"/>
</dbReference>
<comment type="caution">
    <text evidence="5">The sequence shown here is derived from an EMBL/GenBank/DDBJ whole genome shotgun (WGS) entry which is preliminary data.</text>
</comment>
<feature type="repeat" description="TPR" evidence="3">
    <location>
        <begin position="508"/>
        <end position="541"/>
    </location>
</feature>
<keyword evidence="2 3" id="KW-0802">TPR repeat</keyword>
<protein>
    <submittedName>
        <fullName evidence="5">Tetratricopeptide repeat protein</fullName>
    </submittedName>
</protein>
<evidence type="ECO:0000256" key="3">
    <source>
        <dbReference type="PROSITE-ProRule" id="PRU00339"/>
    </source>
</evidence>
<feature type="repeat" description="TPR" evidence="3">
    <location>
        <begin position="654"/>
        <end position="687"/>
    </location>
</feature>
<dbReference type="SMART" id="SM00028">
    <property type="entry name" value="TPR"/>
    <property type="match status" value="11"/>
</dbReference>
<dbReference type="Pfam" id="PF13174">
    <property type="entry name" value="TPR_6"/>
    <property type="match status" value="1"/>
</dbReference>
<evidence type="ECO:0000313" key="5">
    <source>
        <dbReference type="EMBL" id="RZS66926.1"/>
    </source>
</evidence>
<accession>A0A4Q7MFH7</accession>
<dbReference type="Gene3D" id="1.25.40.10">
    <property type="entry name" value="Tetratricopeptide repeat domain"/>
    <property type="match status" value="8"/>
</dbReference>
<dbReference type="AlphaFoldDB" id="A0A4Q7MFH7"/>